<keyword evidence="2" id="KW-1185">Reference proteome</keyword>
<dbReference type="PROSITE" id="PS51257">
    <property type="entry name" value="PROKAR_LIPOPROTEIN"/>
    <property type="match status" value="1"/>
</dbReference>
<dbReference type="Proteomes" id="UP000249518">
    <property type="component" value="Unassembled WGS sequence"/>
</dbReference>
<organism evidence="1 2">
    <name type="scientific">Flavobacterium lacus</name>
    <dbReference type="NCBI Taxonomy" id="1353778"/>
    <lineage>
        <taxon>Bacteria</taxon>
        <taxon>Pseudomonadati</taxon>
        <taxon>Bacteroidota</taxon>
        <taxon>Flavobacteriia</taxon>
        <taxon>Flavobacteriales</taxon>
        <taxon>Flavobacteriaceae</taxon>
        <taxon>Flavobacterium</taxon>
    </lineage>
</organism>
<comment type="caution">
    <text evidence="1">The sequence shown here is derived from an EMBL/GenBank/DDBJ whole genome shotgun (WGS) entry which is preliminary data.</text>
</comment>
<accession>A0A328WM36</accession>
<protein>
    <submittedName>
        <fullName evidence="1">Uncharacterized protein</fullName>
    </submittedName>
</protein>
<name>A0A328WM36_9FLAO</name>
<evidence type="ECO:0000313" key="2">
    <source>
        <dbReference type="Proteomes" id="UP000249518"/>
    </source>
</evidence>
<dbReference type="EMBL" id="QLSV01000022">
    <property type="protein sequence ID" value="RAR46325.1"/>
    <property type="molecule type" value="Genomic_DNA"/>
</dbReference>
<sequence length="119" mass="14095">MKRIIAIFIIGLMLIGCESESTELNTQAFNLPEWLKGDYEGVHTEEYLQISTQTIAFKLEEQVYQFHPNMIISETEDEIRYIITTESDILIFNKTTLEEEINFQFNDLNLGWFKHKRIE</sequence>
<dbReference type="RefSeq" id="WP_146740386.1">
    <property type="nucleotide sequence ID" value="NZ_QLSV01000022.1"/>
</dbReference>
<evidence type="ECO:0000313" key="1">
    <source>
        <dbReference type="EMBL" id="RAR46325.1"/>
    </source>
</evidence>
<dbReference type="OrthoDB" id="1364993at2"/>
<gene>
    <name evidence="1" type="ORF">B0I10_12226</name>
</gene>
<proteinExistence type="predicted"/>
<dbReference type="AlphaFoldDB" id="A0A328WM36"/>
<reference evidence="1 2" key="1">
    <citation type="submission" date="2018-06" db="EMBL/GenBank/DDBJ databases">
        <title>Genomic Encyclopedia of Type Strains, Phase III (KMG-III): the genomes of soil and plant-associated and newly described type strains.</title>
        <authorList>
            <person name="Whitman W."/>
        </authorList>
    </citation>
    <scope>NUCLEOTIDE SEQUENCE [LARGE SCALE GENOMIC DNA]</scope>
    <source>
        <strain evidence="1 2">CGMCC 1.12504</strain>
    </source>
</reference>